<proteinExistence type="predicted"/>
<name>A0ABQ0LAI8_MYCCL</name>
<gene>
    <name evidence="1" type="ORF">MCHLO_05588</name>
</gene>
<accession>A0ABQ0LAI8</accession>
<reference evidence="1" key="1">
    <citation type="submission" date="2014-09" db="EMBL/GenBank/DDBJ databases">
        <title>Genome sequence of the luminous mushroom Mycena chlorophos for searching fungal bioluminescence genes.</title>
        <authorList>
            <person name="Tanaka Y."/>
            <person name="Kasuga D."/>
            <person name="Oba Y."/>
            <person name="Hase S."/>
            <person name="Sato K."/>
            <person name="Oba Y."/>
            <person name="Sakakibara Y."/>
        </authorList>
    </citation>
    <scope>NUCLEOTIDE SEQUENCE</scope>
</reference>
<dbReference type="Proteomes" id="UP000815677">
    <property type="component" value="Unassembled WGS sequence"/>
</dbReference>
<evidence type="ECO:0000313" key="1">
    <source>
        <dbReference type="EMBL" id="GAT48156.1"/>
    </source>
</evidence>
<sequence>MPTLIAPQATLEEYKHVTAESLVGWVSPSLLETARAKSLQAEFGGIPDADDFSDKAEMRRVKLLNAQLGLVQQQPKPAQMLIYSEVAAKYLPELVRLWRERPQAQNAAAELLNTTTTTAYFVRYMRSPAAVGLVGMQAKRIAEQFDTIATYAADDVASLGQFLSTLLLLQGDEEVEIRDKELLVRRMPEWQTKYPGRLAEEVAERCLGVFRKEQMMMFMTGQMKKMLLTPSSVSFDLRGSAARHRVWIARATQQHATTSGWL</sequence>
<organism evidence="1 2">
    <name type="scientific">Mycena chlorophos</name>
    <name type="common">Agaric fungus</name>
    <name type="synonym">Agaricus chlorophos</name>
    <dbReference type="NCBI Taxonomy" id="658473"/>
    <lineage>
        <taxon>Eukaryota</taxon>
        <taxon>Fungi</taxon>
        <taxon>Dikarya</taxon>
        <taxon>Basidiomycota</taxon>
        <taxon>Agaricomycotina</taxon>
        <taxon>Agaricomycetes</taxon>
        <taxon>Agaricomycetidae</taxon>
        <taxon>Agaricales</taxon>
        <taxon>Marasmiineae</taxon>
        <taxon>Mycenaceae</taxon>
        <taxon>Mycena</taxon>
    </lineage>
</organism>
<protein>
    <submittedName>
        <fullName evidence="1">Uncharacterized protein</fullName>
    </submittedName>
</protein>
<evidence type="ECO:0000313" key="2">
    <source>
        <dbReference type="Proteomes" id="UP000815677"/>
    </source>
</evidence>
<keyword evidence="2" id="KW-1185">Reference proteome</keyword>
<dbReference type="EMBL" id="DF844314">
    <property type="protein sequence ID" value="GAT48156.1"/>
    <property type="molecule type" value="Genomic_DNA"/>
</dbReference>